<gene>
    <name evidence="3" type="ORF">DQK91_05625</name>
    <name evidence="2" type="ORF">E8L03_03640</name>
</gene>
<dbReference type="OrthoDB" id="1494517at2"/>
<dbReference type="Gene3D" id="3.30.70.100">
    <property type="match status" value="1"/>
</dbReference>
<dbReference type="AlphaFoldDB" id="A0A6P1ZLU6"/>
<feature type="domain" description="ABM" evidence="1">
    <location>
        <begin position="12"/>
        <end position="104"/>
    </location>
</feature>
<organism evidence="3 4">
    <name type="scientific">Oceanidesulfovibrio marinus</name>
    <dbReference type="NCBI Taxonomy" id="370038"/>
    <lineage>
        <taxon>Bacteria</taxon>
        <taxon>Pseudomonadati</taxon>
        <taxon>Thermodesulfobacteriota</taxon>
        <taxon>Desulfovibrionia</taxon>
        <taxon>Desulfovibrionales</taxon>
        <taxon>Desulfovibrionaceae</taxon>
        <taxon>Oceanidesulfovibrio</taxon>
    </lineage>
</organism>
<protein>
    <submittedName>
        <fullName evidence="3">Antibiotic biosynthesis monooxygenase</fullName>
    </submittedName>
</protein>
<dbReference type="PROSITE" id="PS51725">
    <property type="entry name" value="ABM"/>
    <property type="match status" value="1"/>
</dbReference>
<dbReference type="InterPro" id="IPR007138">
    <property type="entry name" value="ABM_dom"/>
</dbReference>
<dbReference type="Pfam" id="PF03992">
    <property type="entry name" value="ABM"/>
    <property type="match status" value="1"/>
</dbReference>
<evidence type="ECO:0000313" key="5">
    <source>
        <dbReference type="Proteomes" id="UP000503251"/>
    </source>
</evidence>
<dbReference type="Proteomes" id="UP000434052">
    <property type="component" value="Unassembled WGS sequence"/>
</dbReference>
<reference evidence="3 4" key="1">
    <citation type="submission" date="2018-06" db="EMBL/GenBank/DDBJ databases">
        <title>Complete genome of Desulfovibrio marinus P48SEP.</title>
        <authorList>
            <person name="Crispim J.S."/>
            <person name="Vidigal P.M.P."/>
            <person name="Silva L.C.F."/>
            <person name="Araujo L.C."/>
            <person name="Laguardia C.N."/>
            <person name="Dias R.S."/>
            <person name="Sousa M.P."/>
            <person name="Paula S.O."/>
            <person name="Silva C."/>
        </authorList>
    </citation>
    <scope>NUCLEOTIDE SEQUENCE [LARGE SCALE GENOMIC DNA]</scope>
    <source>
        <strain evidence="3 4">P48SEP</strain>
    </source>
</reference>
<name>A0A6P1ZLU6_9BACT</name>
<dbReference type="InterPro" id="IPR011008">
    <property type="entry name" value="Dimeric_a/b-barrel"/>
</dbReference>
<dbReference type="RefSeq" id="WP_144234493.1">
    <property type="nucleotide sequence ID" value="NZ_CP039543.1"/>
</dbReference>
<keyword evidence="3" id="KW-0560">Oxidoreductase</keyword>
<evidence type="ECO:0000313" key="2">
    <source>
        <dbReference type="EMBL" id="QJT08073.1"/>
    </source>
</evidence>
<sequence>MDLSELTDDGKALLINPFEVEKGRDQEFLEFWNRAAALLKQKDGYVATYLQRAVAPGALFRYVNIAVWDSPEAFQNAVSDPEFQALVGLYRDVFPHFPGIYRTVDA</sequence>
<dbReference type="SUPFAM" id="SSF54909">
    <property type="entry name" value="Dimeric alpha+beta barrel"/>
    <property type="match status" value="1"/>
</dbReference>
<dbReference type="GO" id="GO:0004497">
    <property type="term" value="F:monooxygenase activity"/>
    <property type="evidence" value="ECO:0007669"/>
    <property type="project" value="UniProtKB-KW"/>
</dbReference>
<dbReference type="EMBL" id="CP039543">
    <property type="protein sequence ID" value="QJT08073.1"/>
    <property type="molecule type" value="Genomic_DNA"/>
</dbReference>
<evidence type="ECO:0000313" key="4">
    <source>
        <dbReference type="Proteomes" id="UP000434052"/>
    </source>
</evidence>
<reference evidence="2 5" key="2">
    <citation type="submission" date="2019-04" db="EMBL/GenBank/DDBJ databases">
        <title>Isolation and culture of sulfate reducing bacteria from the cold seep of the South China Sea.</title>
        <authorList>
            <person name="Sun C."/>
            <person name="Liu R."/>
        </authorList>
    </citation>
    <scope>NUCLEOTIDE SEQUENCE [LARGE SCALE GENOMIC DNA]</scope>
    <source>
        <strain evidence="2 5">CS1</strain>
    </source>
</reference>
<proteinExistence type="predicted"/>
<keyword evidence="3" id="KW-0503">Monooxygenase</keyword>
<keyword evidence="5" id="KW-1185">Reference proteome</keyword>
<dbReference type="EMBL" id="QMIF01000003">
    <property type="protein sequence ID" value="TVM34889.1"/>
    <property type="molecule type" value="Genomic_DNA"/>
</dbReference>
<dbReference type="Proteomes" id="UP000503251">
    <property type="component" value="Chromosome"/>
</dbReference>
<evidence type="ECO:0000259" key="1">
    <source>
        <dbReference type="PROSITE" id="PS51725"/>
    </source>
</evidence>
<evidence type="ECO:0000313" key="3">
    <source>
        <dbReference type="EMBL" id="TVM34889.1"/>
    </source>
</evidence>
<accession>A0A6P1ZLU6</accession>